<dbReference type="InterPro" id="IPR002905">
    <property type="entry name" value="Trm1"/>
</dbReference>
<evidence type="ECO:0000256" key="10">
    <source>
        <dbReference type="SAM" id="MobiDB-lite"/>
    </source>
</evidence>
<dbReference type="Gene3D" id="3.30.56.70">
    <property type="entry name" value="N2,N2-dimethylguanosine tRNA methyltransferase, C-terminal domain"/>
    <property type="match status" value="1"/>
</dbReference>
<evidence type="ECO:0000256" key="3">
    <source>
        <dbReference type="ARBA" id="ARBA00022679"/>
    </source>
</evidence>
<feature type="compositionally biased region" description="Basic and acidic residues" evidence="10">
    <location>
        <begin position="82"/>
        <end position="96"/>
    </location>
</feature>
<gene>
    <name evidence="11" type="primary">TRMT1</name>
    <name evidence="11" type="ORF">SO694_00019210</name>
</gene>
<dbReference type="SUPFAM" id="SSF53335">
    <property type="entry name" value="S-adenosyl-L-methionine-dependent methyltransferases"/>
    <property type="match status" value="1"/>
</dbReference>
<reference evidence="11 12" key="1">
    <citation type="submission" date="2024-03" db="EMBL/GenBank/DDBJ databases">
        <title>Aureococcus anophagefferens CCMP1851 and Kratosvirus quantuckense: Draft genome of a second virus-susceptible host strain in the model system.</title>
        <authorList>
            <person name="Chase E."/>
            <person name="Truchon A.R."/>
            <person name="Schepens W."/>
            <person name="Wilhelm S.W."/>
        </authorList>
    </citation>
    <scope>NUCLEOTIDE SEQUENCE [LARGE SCALE GENOMIC DNA]</scope>
    <source>
        <strain evidence="11 12">CCMP1851</strain>
    </source>
</reference>
<keyword evidence="4 9" id="KW-0949">S-adenosyl-L-methionine</keyword>
<keyword evidence="1 9" id="KW-0820">tRNA-binding</keyword>
<keyword evidence="3 9" id="KW-0808">Transferase</keyword>
<evidence type="ECO:0000256" key="7">
    <source>
        <dbReference type="ARBA" id="ARBA00039099"/>
    </source>
</evidence>
<sequence>MAAATDAPSKKRDASAMDAGYQRITEGSASMNYELRGADTRNRGTADHDGPVFYNKVQVFNRDLSVLMISLFAQWRHIEREERKAKRDAGKAGDGARRRRRGARAALRAQRRGPRRRPRASEHPLRQEVPGVRKVVANDVDADAAAACGRNAAENGAADICEAHCGDAVDFMTASRGKGSQGFVIDLDPYGSCAPFLDAAVQAVNDGGLLCVTSTDMTVLSGNYPEVCFAARLHAHGGEAPPRVRLRILVHAIEAAAAKYQRHVVPVLSLSIDFYVRVFVRVYKRPAEVKKSGAKTGVRAPVRGLPVLLLATVGALARPRGRPRRGAPPPQGRRQGRVGAPVRARRAREKKRERAAGGLPEAAPEEEAPPTEEAAPAAPEAALDETVAPAFCGETGAPFKIGGPIWSAPLHDPEWVLAGLDRVAAGVDAHLSTTERIHGMLTAVSEELLDVPLYYTLPDLCSGFALRVPQKWRGPRAALTHAGYRVSQHHREPDAIKTDAPPRVLWDVFRCWVKKHPSATIFRSSSSW</sequence>
<dbReference type="InterPro" id="IPR029063">
    <property type="entry name" value="SAM-dependent_MTases_sf"/>
</dbReference>
<evidence type="ECO:0000313" key="12">
    <source>
        <dbReference type="Proteomes" id="UP001363151"/>
    </source>
</evidence>
<evidence type="ECO:0000256" key="2">
    <source>
        <dbReference type="ARBA" id="ARBA00022603"/>
    </source>
</evidence>
<evidence type="ECO:0000256" key="4">
    <source>
        <dbReference type="ARBA" id="ARBA00022691"/>
    </source>
</evidence>
<dbReference type="InterPro" id="IPR042296">
    <property type="entry name" value="tRNA_met_Trm1_C"/>
</dbReference>
<comment type="caution">
    <text evidence="11">The sequence shown here is derived from an EMBL/GenBank/DDBJ whole genome shotgun (WGS) entry which is preliminary data.</text>
</comment>
<dbReference type="PANTHER" id="PTHR10631">
    <property type="entry name" value="N 2 ,N 2 -DIMETHYLGUANOSINE TRNA METHYLTRANSFERASE"/>
    <property type="match status" value="1"/>
</dbReference>
<proteinExistence type="inferred from homology"/>
<organism evidence="11 12">
    <name type="scientific">Aureococcus anophagefferens</name>
    <name type="common">Harmful bloom alga</name>
    <dbReference type="NCBI Taxonomy" id="44056"/>
    <lineage>
        <taxon>Eukaryota</taxon>
        <taxon>Sar</taxon>
        <taxon>Stramenopiles</taxon>
        <taxon>Ochrophyta</taxon>
        <taxon>Pelagophyceae</taxon>
        <taxon>Pelagomonadales</taxon>
        <taxon>Pelagomonadaceae</taxon>
        <taxon>Aureococcus</taxon>
    </lineage>
</organism>
<comment type="similarity">
    <text evidence="9">Belongs to the class I-like SAM-binding methyltransferase superfamily. Trm1 family.</text>
</comment>
<evidence type="ECO:0000256" key="1">
    <source>
        <dbReference type="ARBA" id="ARBA00022555"/>
    </source>
</evidence>
<feature type="region of interest" description="Disordered" evidence="10">
    <location>
        <begin position="318"/>
        <end position="381"/>
    </location>
</feature>
<dbReference type="EMBL" id="JBBJCI010000152">
    <property type="protein sequence ID" value="KAK7241852.1"/>
    <property type="molecule type" value="Genomic_DNA"/>
</dbReference>
<feature type="compositionally biased region" description="Basic residues" evidence="10">
    <location>
        <begin position="97"/>
        <end position="118"/>
    </location>
</feature>
<feature type="compositionally biased region" description="Low complexity" evidence="10">
    <location>
        <begin position="371"/>
        <end position="381"/>
    </location>
</feature>
<protein>
    <recommendedName>
        <fullName evidence="7 9">tRNA (guanine(26)-N(2))-dimethyltransferase</fullName>
        <ecNumber evidence="7 9">2.1.1.216</ecNumber>
    </recommendedName>
</protein>
<dbReference type="EC" id="2.1.1.216" evidence="7 9"/>
<keyword evidence="2 9" id="KW-0489">Methyltransferase</keyword>
<evidence type="ECO:0000313" key="11">
    <source>
        <dbReference type="EMBL" id="KAK7241852.1"/>
    </source>
</evidence>
<feature type="region of interest" description="Disordered" evidence="10">
    <location>
        <begin position="82"/>
        <end position="129"/>
    </location>
</feature>
<dbReference type="PANTHER" id="PTHR10631:SF3">
    <property type="entry name" value="TRNA (GUANINE(26)-N(2))-DIMETHYLTRANSFERASE"/>
    <property type="match status" value="1"/>
</dbReference>
<dbReference type="Proteomes" id="UP001363151">
    <property type="component" value="Unassembled WGS sequence"/>
</dbReference>
<dbReference type="Gene3D" id="3.40.50.150">
    <property type="entry name" value="Vaccinia Virus protein VP39"/>
    <property type="match status" value="1"/>
</dbReference>
<comment type="catalytic activity">
    <reaction evidence="8 9">
        <text>guanosine(26) in tRNA + 2 S-adenosyl-L-methionine = N(2)-dimethylguanosine(26) in tRNA + 2 S-adenosyl-L-homocysteine + 2 H(+)</text>
        <dbReference type="Rhea" id="RHEA:43140"/>
        <dbReference type="Rhea" id="RHEA-COMP:10359"/>
        <dbReference type="Rhea" id="RHEA-COMP:10360"/>
        <dbReference type="ChEBI" id="CHEBI:15378"/>
        <dbReference type="ChEBI" id="CHEBI:57856"/>
        <dbReference type="ChEBI" id="CHEBI:59789"/>
        <dbReference type="ChEBI" id="CHEBI:74269"/>
        <dbReference type="ChEBI" id="CHEBI:74513"/>
        <dbReference type="EC" id="2.1.1.216"/>
    </reaction>
</comment>
<evidence type="ECO:0000256" key="6">
    <source>
        <dbReference type="ARBA" id="ARBA00022884"/>
    </source>
</evidence>
<accession>A0ABR1G061</accession>
<keyword evidence="12" id="KW-1185">Reference proteome</keyword>
<dbReference type="PROSITE" id="PS51626">
    <property type="entry name" value="SAM_MT_TRM1"/>
    <property type="match status" value="1"/>
</dbReference>
<evidence type="ECO:0000256" key="8">
    <source>
        <dbReference type="ARBA" id="ARBA00051897"/>
    </source>
</evidence>
<evidence type="ECO:0000256" key="5">
    <source>
        <dbReference type="ARBA" id="ARBA00022694"/>
    </source>
</evidence>
<dbReference type="Pfam" id="PF02005">
    <property type="entry name" value="TRM"/>
    <property type="match status" value="1"/>
</dbReference>
<evidence type="ECO:0000256" key="9">
    <source>
        <dbReference type="PROSITE-ProRule" id="PRU00958"/>
    </source>
</evidence>
<keyword evidence="6 9" id="KW-0694">RNA-binding</keyword>
<name>A0ABR1G061_AURAN</name>
<keyword evidence="5 9" id="KW-0819">tRNA processing</keyword>